<organism evidence="6 7">
    <name type="scientific">Ignelater luminosus</name>
    <name type="common">Cucubano</name>
    <name type="synonym">Pyrophorus luminosus</name>
    <dbReference type="NCBI Taxonomy" id="2038154"/>
    <lineage>
        <taxon>Eukaryota</taxon>
        <taxon>Metazoa</taxon>
        <taxon>Ecdysozoa</taxon>
        <taxon>Arthropoda</taxon>
        <taxon>Hexapoda</taxon>
        <taxon>Insecta</taxon>
        <taxon>Pterygota</taxon>
        <taxon>Neoptera</taxon>
        <taxon>Endopterygota</taxon>
        <taxon>Coleoptera</taxon>
        <taxon>Polyphaga</taxon>
        <taxon>Elateriformia</taxon>
        <taxon>Elateroidea</taxon>
        <taxon>Elateridae</taxon>
        <taxon>Agrypninae</taxon>
        <taxon>Pyrophorini</taxon>
        <taxon>Ignelater</taxon>
    </lineage>
</organism>
<dbReference type="GO" id="GO:0008745">
    <property type="term" value="F:N-acetylmuramoyl-L-alanine amidase activity"/>
    <property type="evidence" value="ECO:0007669"/>
    <property type="project" value="InterPro"/>
</dbReference>
<dbReference type="GO" id="GO:0008270">
    <property type="term" value="F:zinc ion binding"/>
    <property type="evidence" value="ECO:0007669"/>
    <property type="project" value="InterPro"/>
</dbReference>
<evidence type="ECO:0000256" key="4">
    <source>
        <dbReference type="SAM" id="MobiDB-lite"/>
    </source>
</evidence>
<protein>
    <recommendedName>
        <fullName evidence="5">Peptidoglycan recognition protein family domain-containing protein</fullName>
    </recommendedName>
</protein>
<dbReference type="AlphaFoldDB" id="A0A8K0CKU9"/>
<dbReference type="EMBL" id="VTPC01069038">
    <property type="protein sequence ID" value="KAF2889253.1"/>
    <property type="molecule type" value="Genomic_DNA"/>
</dbReference>
<sequence>VGEDGNVYEGRGWGKTGAHAPDFNSKSIGICVIGTFTSKLPNAVALKAVKDLISCGVSQGKIKTAYKLLGHRQAKATECPGNKFYEEIKTWPNWTPNP</sequence>
<feature type="domain" description="Peptidoglycan recognition protein family" evidence="5">
    <location>
        <begin position="1"/>
        <end position="75"/>
    </location>
</feature>
<keyword evidence="7" id="KW-1185">Reference proteome</keyword>
<dbReference type="InterPro" id="IPR002502">
    <property type="entry name" value="Amidase_domain"/>
</dbReference>
<evidence type="ECO:0000256" key="2">
    <source>
        <dbReference type="ARBA" id="ARBA00022588"/>
    </source>
</evidence>
<name>A0A8K0CKU9_IGNLU</name>
<dbReference type="Gene3D" id="3.40.80.10">
    <property type="entry name" value="Peptidoglycan recognition protein-like"/>
    <property type="match status" value="1"/>
</dbReference>
<reference evidence="6" key="1">
    <citation type="submission" date="2019-08" db="EMBL/GenBank/DDBJ databases">
        <title>The genome of the North American firefly Photinus pyralis.</title>
        <authorList>
            <consortium name="Photinus pyralis genome working group"/>
            <person name="Fallon T.R."/>
            <person name="Sander Lower S.E."/>
            <person name="Weng J.-K."/>
        </authorList>
    </citation>
    <scope>NUCLEOTIDE SEQUENCE</scope>
    <source>
        <strain evidence="6">TRF0915ILg1</strain>
        <tissue evidence="6">Whole body</tissue>
    </source>
</reference>
<proteinExistence type="inferred from homology"/>
<evidence type="ECO:0000256" key="3">
    <source>
        <dbReference type="ARBA" id="ARBA00022859"/>
    </source>
</evidence>
<gene>
    <name evidence="6" type="ORF">ILUMI_16920</name>
</gene>
<dbReference type="GO" id="GO:0045087">
    <property type="term" value="P:innate immune response"/>
    <property type="evidence" value="ECO:0007669"/>
    <property type="project" value="UniProtKB-KW"/>
</dbReference>
<dbReference type="SMART" id="SM00701">
    <property type="entry name" value="PGRP"/>
    <property type="match status" value="1"/>
</dbReference>
<dbReference type="PANTHER" id="PTHR11022:SF41">
    <property type="entry name" value="PEPTIDOGLYCAN-RECOGNITION PROTEIN LC-RELATED"/>
    <property type="match status" value="1"/>
</dbReference>
<feature type="region of interest" description="Disordered" evidence="4">
    <location>
        <begin position="1"/>
        <end position="20"/>
    </location>
</feature>
<dbReference type="CDD" id="cd06583">
    <property type="entry name" value="PGRP"/>
    <property type="match status" value="1"/>
</dbReference>
<keyword evidence="2" id="KW-0399">Innate immunity</keyword>
<comment type="similarity">
    <text evidence="1">Belongs to the N-acetylmuramoyl-L-alanine amidase 2 family.</text>
</comment>
<accession>A0A8K0CKU9</accession>
<evidence type="ECO:0000259" key="5">
    <source>
        <dbReference type="SMART" id="SM00701"/>
    </source>
</evidence>
<dbReference type="GO" id="GO:0009253">
    <property type="term" value="P:peptidoglycan catabolic process"/>
    <property type="evidence" value="ECO:0007669"/>
    <property type="project" value="InterPro"/>
</dbReference>
<dbReference type="SUPFAM" id="SSF55846">
    <property type="entry name" value="N-acetylmuramoyl-L-alanine amidase-like"/>
    <property type="match status" value="1"/>
</dbReference>
<dbReference type="InterPro" id="IPR015510">
    <property type="entry name" value="PGRP"/>
</dbReference>
<evidence type="ECO:0000313" key="6">
    <source>
        <dbReference type="EMBL" id="KAF2889253.1"/>
    </source>
</evidence>
<feature type="non-terminal residue" evidence="6">
    <location>
        <position position="1"/>
    </location>
</feature>
<dbReference type="PANTHER" id="PTHR11022">
    <property type="entry name" value="PEPTIDOGLYCAN RECOGNITION PROTEIN"/>
    <property type="match status" value="1"/>
</dbReference>
<comment type="caution">
    <text evidence="6">The sequence shown here is derived from an EMBL/GenBank/DDBJ whole genome shotgun (WGS) entry which is preliminary data.</text>
</comment>
<keyword evidence="3" id="KW-0391">Immunity</keyword>
<dbReference type="Pfam" id="PF01510">
    <property type="entry name" value="Amidase_2"/>
    <property type="match status" value="1"/>
</dbReference>
<evidence type="ECO:0000256" key="1">
    <source>
        <dbReference type="ARBA" id="ARBA00007553"/>
    </source>
</evidence>
<dbReference type="Proteomes" id="UP000801492">
    <property type="component" value="Unassembled WGS sequence"/>
</dbReference>
<dbReference type="InterPro" id="IPR006619">
    <property type="entry name" value="PGRP_domain_met/bac"/>
</dbReference>
<evidence type="ECO:0000313" key="7">
    <source>
        <dbReference type="Proteomes" id="UP000801492"/>
    </source>
</evidence>
<dbReference type="InterPro" id="IPR036505">
    <property type="entry name" value="Amidase/PGRP_sf"/>
</dbReference>
<dbReference type="OrthoDB" id="10001926at2759"/>